<dbReference type="PROSITE" id="PS50893">
    <property type="entry name" value="ABC_TRANSPORTER_2"/>
    <property type="match status" value="1"/>
</dbReference>
<evidence type="ECO:0000259" key="11">
    <source>
        <dbReference type="PROSITE" id="PS50893"/>
    </source>
</evidence>
<dbReference type="Gene3D" id="1.20.1560.10">
    <property type="entry name" value="ABC transporter type 1, transmembrane domain"/>
    <property type="match status" value="1"/>
</dbReference>
<dbReference type="Pfam" id="PF00005">
    <property type="entry name" value="ABC_tran"/>
    <property type="match status" value="1"/>
</dbReference>
<dbReference type="CDD" id="cd18782">
    <property type="entry name" value="ABC_6TM_PrtD_LapB_HlyB_like"/>
    <property type="match status" value="1"/>
</dbReference>
<dbReference type="SMART" id="SM00382">
    <property type="entry name" value="AAA"/>
    <property type="match status" value="1"/>
</dbReference>
<evidence type="ECO:0000313" key="14">
    <source>
        <dbReference type="EMBL" id="KGG09138.1"/>
    </source>
</evidence>
<feature type="transmembrane region" description="Helical" evidence="10">
    <location>
        <begin position="453"/>
        <end position="477"/>
    </location>
</feature>
<dbReference type="eggNOG" id="COG2274">
    <property type="taxonomic scope" value="Bacteria"/>
</dbReference>
<dbReference type="InterPro" id="IPR039421">
    <property type="entry name" value="Type_1_exporter"/>
</dbReference>
<evidence type="ECO:0000256" key="5">
    <source>
        <dbReference type="ARBA" id="ARBA00022741"/>
    </source>
</evidence>
<gene>
    <name evidence="14" type="ORF">EV02_1817</name>
</gene>
<dbReference type="InterPro" id="IPR003593">
    <property type="entry name" value="AAA+_ATPase"/>
</dbReference>
<dbReference type="Pfam" id="PF03412">
    <property type="entry name" value="Peptidase_C39"/>
    <property type="match status" value="1"/>
</dbReference>
<dbReference type="InterPro" id="IPR003439">
    <property type="entry name" value="ABC_transporter-like_ATP-bd"/>
</dbReference>
<keyword evidence="9 10" id="KW-0472">Membrane</keyword>
<proteinExistence type="predicted"/>
<evidence type="ECO:0000256" key="9">
    <source>
        <dbReference type="ARBA" id="ARBA00023136"/>
    </source>
</evidence>
<dbReference type="InterPro" id="IPR011527">
    <property type="entry name" value="ABC1_TM_dom"/>
</dbReference>
<keyword evidence="6" id="KW-0788">Thiol protease</keyword>
<dbReference type="AlphaFoldDB" id="A0A0A2B503"/>
<dbReference type="OrthoDB" id="544620at2"/>
<feature type="transmembrane region" description="Helical" evidence="10">
    <location>
        <begin position="415"/>
        <end position="441"/>
    </location>
</feature>
<dbReference type="GO" id="GO:0016887">
    <property type="term" value="F:ATP hydrolysis activity"/>
    <property type="evidence" value="ECO:0007669"/>
    <property type="project" value="InterPro"/>
</dbReference>
<evidence type="ECO:0000256" key="6">
    <source>
        <dbReference type="ARBA" id="ARBA00022807"/>
    </source>
</evidence>
<dbReference type="SUPFAM" id="SSF90123">
    <property type="entry name" value="ABC transporter transmembrane region"/>
    <property type="match status" value="1"/>
</dbReference>
<reference evidence="15" key="1">
    <citation type="journal article" date="2014" name="Sci. Data">
        <title>Genomes of diverse isolates of the marine cyanobacterium Prochlorococcus.</title>
        <authorList>
            <person name="Biller S."/>
            <person name="Berube P."/>
            <person name="Thompson J."/>
            <person name="Kelly L."/>
            <person name="Roggensack S."/>
            <person name="Awad L."/>
            <person name="Roache-Johnson K."/>
            <person name="Ding H."/>
            <person name="Giovannoni S.J."/>
            <person name="Moore L.R."/>
            <person name="Chisholm S.W."/>
        </authorList>
    </citation>
    <scope>NUCLEOTIDE SEQUENCE [LARGE SCALE GENOMIC DNA]</scope>
    <source>
        <strain evidence="15">SB</strain>
    </source>
</reference>
<dbReference type="GO" id="GO:0005524">
    <property type="term" value="F:ATP binding"/>
    <property type="evidence" value="ECO:0007669"/>
    <property type="project" value="UniProtKB-KW"/>
</dbReference>
<evidence type="ECO:0000259" key="13">
    <source>
        <dbReference type="PROSITE" id="PS50990"/>
    </source>
</evidence>
<evidence type="ECO:0000313" key="15">
    <source>
        <dbReference type="Proteomes" id="UP000030345"/>
    </source>
</evidence>
<dbReference type="GO" id="GO:0006508">
    <property type="term" value="P:proteolysis"/>
    <property type="evidence" value="ECO:0007669"/>
    <property type="project" value="InterPro"/>
</dbReference>
<evidence type="ECO:0000256" key="10">
    <source>
        <dbReference type="SAM" id="Phobius"/>
    </source>
</evidence>
<protein>
    <submittedName>
        <fullName evidence="14">Toxin secretion ABC transporter ATP-binding protein</fullName>
    </submittedName>
</protein>
<evidence type="ECO:0000256" key="1">
    <source>
        <dbReference type="ARBA" id="ARBA00004651"/>
    </source>
</evidence>
<feature type="domain" description="ABC transmembrane type-1" evidence="12">
    <location>
        <begin position="417"/>
        <end position="698"/>
    </location>
</feature>
<dbReference type="SUPFAM" id="SSF51206">
    <property type="entry name" value="cAMP-binding domain-like"/>
    <property type="match status" value="1"/>
</dbReference>
<dbReference type="Pfam" id="PF00664">
    <property type="entry name" value="ABC_membrane"/>
    <property type="match status" value="1"/>
</dbReference>
<name>A0A0A2B503_PROMR</name>
<keyword evidence="6" id="KW-0645">Protease</keyword>
<dbReference type="InterPro" id="IPR014710">
    <property type="entry name" value="RmlC-like_jellyroll"/>
</dbReference>
<dbReference type="CDD" id="cd00038">
    <property type="entry name" value="CAP_ED"/>
    <property type="match status" value="1"/>
</dbReference>
<evidence type="ECO:0000259" key="12">
    <source>
        <dbReference type="PROSITE" id="PS50929"/>
    </source>
</evidence>
<evidence type="ECO:0000256" key="2">
    <source>
        <dbReference type="ARBA" id="ARBA00022448"/>
    </source>
</evidence>
<dbReference type="InterPro" id="IPR005074">
    <property type="entry name" value="Peptidase_C39"/>
</dbReference>
<dbReference type="PROSITE" id="PS00211">
    <property type="entry name" value="ABC_TRANSPORTER_1"/>
    <property type="match status" value="1"/>
</dbReference>
<dbReference type="PROSITE" id="PS50990">
    <property type="entry name" value="PEPTIDASE_C39"/>
    <property type="match status" value="1"/>
</dbReference>
<dbReference type="CDD" id="cd02259">
    <property type="entry name" value="Peptidase_C39_like"/>
    <property type="match status" value="1"/>
</dbReference>
<feature type="domain" description="Peptidase C39" evidence="13">
    <location>
        <begin position="265"/>
        <end position="387"/>
    </location>
</feature>
<keyword evidence="2" id="KW-0813">Transport</keyword>
<feature type="domain" description="ABC transporter" evidence="11">
    <location>
        <begin position="733"/>
        <end position="968"/>
    </location>
</feature>
<keyword evidence="4 10" id="KW-0812">Transmembrane</keyword>
<dbReference type="PANTHER" id="PTHR24221:SF647">
    <property type="entry name" value="BLL6336 PROTEIN"/>
    <property type="match status" value="1"/>
</dbReference>
<dbReference type="STRING" id="59926.EV02_1817"/>
<dbReference type="PROSITE" id="PS50929">
    <property type="entry name" value="ABC_TM1F"/>
    <property type="match status" value="1"/>
</dbReference>
<dbReference type="Pfam" id="PF00027">
    <property type="entry name" value="cNMP_binding"/>
    <property type="match status" value="1"/>
</dbReference>
<dbReference type="InterPro" id="IPR017871">
    <property type="entry name" value="ABC_transporter-like_CS"/>
</dbReference>
<feature type="transmembrane region" description="Helical" evidence="10">
    <location>
        <begin position="526"/>
        <end position="551"/>
    </location>
</feature>
<dbReference type="GO" id="GO:0140359">
    <property type="term" value="F:ABC-type transporter activity"/>
    <property type="evidence" value="ECO:0007669"/>
    <property type="project" value="InterPro"/>
</dbReference>
<keyword evidence="7 14" id="KW-0067">ATP-binding</keyword>
<dbReference type="InterPro" id="IPR018490">
    <property type="entry name" value="cNMP-bd_dom_sf"/>
</dbReference>
<dbReference type="GO" id="GO:0005886">
    <property type="term" value="C:plasma membrane"/>
    <property type="evidence" value="ECO:0007669"/>
    <property type="project" value="UniProtKB-SubCell"/>
</dbReference>
<evidence type="ECO:0000256" key="8">
    <source>
        <dbReference type="ARBA" id="ARBA00022989"/>
    </source>
</evidence>
<comment type="caution">
    <text evidence="14">The sequence shown here is derived from an EMBL/GenBank/DDBJ whole genome shotgun (WGS) entry which is preliminary data.</text>
</comment>
<organism evidence="14 15">
    <name type="scientific">Prochlorococcus marinus str. SB</name>
    <dbReference type="NCBI Taxonomy" id="59926"/>
    <lineage>
        <taxon>Bacteria</taxon>
        <taxon>Bacillati</taxon>
        <taxon>Cyanobacteriota</taxon>
        <taxon>Cyanophyceae</taxon>
        <taxon>Synechococcales</taxon>
        <taxon>Prochlorococcaceae</taxon>
        <taxon>Prochlorococcus</taxon>
    </lineage>
</organism>
<dbReference type="GO" id="GO:0008234">
    <property type="term" value="F:cysteine-type peptidase activity"/>
    <property type="evidence" value="ECO:0007669"/>
    <property type="project" value="UniProtKB-KW"/>
</dbReference>
<accession>A0A0A2B503</accession>
<dbReference type="EMBL" id="JNAS01000002">
    <property type="protein sequence ID" value="KGG09138.1"/>
    <property type="molecule type" value="Genomic_DNA"/>
</dbReference>
<dbReference type="InterPro" id="IPR027417">
    <property type="entry name" value="P-loop_NTPase"/>
</dbReference>
<dbReference type="InterPro" id="IPR000595">
    <property type="entry name" value="cNMP-bd_dom"/>
</dbReference>
<comment type="subcellular location">
    <subcellularLocation>
        <location evidence="1">Cell membrane</location>
        <topology evidence="1">Multi-pass membrane protein</topology>
    </subcellularLocation>
</comment>
<dbReference type="FunFam" id="3.40.50.300:FF:000221">
    <property type="entry name" value="Multidrug ABC transporter ATP-binding protein"/>
    <property type="match status" value="1"/>
</dbReference>
<keyword evidence="5" id="KW-0547">Nucleotide-binding</keyword>
<keyword evidence="3" id="KW-1003">Cell membrane</keyword>
<evidence type="ECO:0000256" key="4">
    <source>
        <dbReference type="ARBA" id="ARBA00022692"/>
    </source>
</evidence>
<keyword evidence="6" id="KW-0378">Hydrolase</keyword>
<evidence type="ECO:0000256" key="3">
    <source>
        <dbReference type="ARBA" id="ARBA00022475"/>
    </source>
</evidence>
<dbReference type="Gene3D" id="3.40.50.300">
    <property type="entry name" value="P-loop containing nucleotide triphosphate hydrolases"/>
    <property type="match status" value="1"/>
</dbReference>
<dbReference type="InterPro" id="IPR036640">
    <property type="entry name" value="ABC1_TM_sf"/>
</dbReference>
<evidence type="ECO:0000256" key="7">
    <source>
        <dbReference type="ARBA" id="ARBA00022840"/>
    </source>
</evidence>
<dbReference type="Gene3D" id="3.90.70.10">
    <property type="entry name" value="Cysteine proteinases"/>
    <property type="match status" value="1"/>
</dbReference>
<dbReference type="SUPFAM" id="SSF52540">
    <property type="entry name" value="P-loop containing nucleoside triphosphate hydrolases"/>
    <property type="match status" value="1"/>
</dbReference>
<dbReference type="PANTHER" id="PTHR24221">
    <property type="entry name" value="ATP-BINDING CASSETTE SUB-FAMILY B"/>
    <property type="match status" value="1"/>
</dbReference>
<dbReference type="Proteomes" id="UP000030345">
    <property type="component" value="Unassembled WGS sequence"/>
</dbReference>
<dbReference type="RefSeq" id="WP_052043497.1">
    <property type="nucleotide sequence ID" value="NZ_CP138981.1"/>
</dbReference>
<sequence length="972" mass="110868">MIEAKNYKELDFIRNIFEEYGEEFKFSIGQIISTEKYLPGKIYFIKKGKARLITNFDGLDTTLKKLLPNDLIGIASLLKGKSCEEVRASEELISLGISDEKFLSLYKKNLNFRKFCDKKIWDPELIFFTKRFLENKKIKKGGIQKIYEKIYKEVEIIPSNLTGIQKALKNKKRIFLSSFKSTFEEGIEIVSTNQFRTIKNTKNNFSLRIISIPDYYIDFDYEEDKNSSEKEDISKENFISQTNSNKLPPVSAFNDFDEDENILVRGEGPIDGTLACFKMLSNLMDFPFRKDSVEKVLKEFYEENNFISLQLCAKIGSYHALQVSIAKLDPTFITNIKTPALIKWKNTFAIIINSNQKGIKLATPNEGYIKISSSEIKNFFTEDIEILLLERTNITQNKSFGPSWFLPAIKKYKGVLIQVLVASFVVQLFTLANPLLIQVIIDKVISQRSLDTLQVLGFALLVVTLLEGILSALKTFLLSETTNRIDQKLASEVIDHLLGLPLYYFQMRPTGELSSRVSELEKIRNFLTGQAFTTILDATFSVIYILVMLLYSISLTLISLLVLPIQIFITLVGAPLFRRQFRGVAEANAKTESHLVEVLNGIETVKSQNVEIKTRWKWQELYSKYINRNFEKTITGTTLVQTSQVLQKISQLFVLWVGARMVLNGSLTLGQLIAFRIISGYVTQPILRLSTIWQDIQELKVSFDRLADVIDTPKENNDLEKSKISIPKIKGSIVFERVKFNFFKESKPILNNINISIDSKRLVGIVGQSGSGKSTLMKLLPRLYIPNEGKILIDGYDIQKVELDSLRKQIGIVPQDSLLFRGTIRENISLTNSEISEEEIINVAKLANAHDFIMELPNGYSTEVRERGSSLSGGQRQRITIARTLLSKPRILILDEATSALDYESERKVCDNLSNSLDECTVFFITHRLSNVKKANLIIMMHQGMIDEVGTHEELIDKKGRYYALYRQQGDN</sequence>
<dbReference type="Gene3D" id="2.60.120.10">
    <property type="entry name" value="Jelly Rolls"/>
    <property type="match status" value="1"/>
</dbReference>
<keyword evidence="8 10" id="KW-1133">Transmembrane helix</keyword>
<dbReference type="GO" id="GO:0034040">
    <property type="term" value="F:ATPase-coupled lipid transmembrane transporter activity"/>
    <property type="evidence" value="ECO:0007669"/>
    <property type="project" value="TreeGrafter"/>
</dbReference>